<sequence>MQKSFKRKISLPVLPDYELLEEYCPRTAGVNQVYELANVEEKSSVEDEFVFPENKDGITPFYQFTRNEVREINVATERVYGLLVDSLDFLFSDKYKHLIPKFYGKEWIEKYPEFVEYAIHTFKNNHESIYGRFDIAYDFEKGKVLKFYEGNLDTPTMYFDSVVMNNHLLERLGEGESQYNLQYENLAKNVSRVLGLNENKIAFLFDSNITEDAITTELLFQAFNDNTSSLCMLSDINKLRYDWELNKPKFTLDDVVVNHIFALYPWEDMVYDFYAEFPNPLKEWKQWADHTRFFEPAWRFFVSNKGVWAWLTYLEEVLAKEDENVAAFIESYLDALEYVIPSYMEKPERLKNYVKKPLQGRMSNNVEFYIDDKLVHETEGYYANDDFIYQEYEPTTSADEGKSKAIVCSWLAPWINGEKLDMESSGIAVREFTGELLEVKKERFMPHIVTGVDLEEEIEPLKDLVNSLNSLGVIKLSDHSAQLYAVNTLASILGMLRDTSESLMQYGSLNELVDESVSVPEFICCDTPITYKDLLQAVESLLADNFGSY</sequence>
<evidence type="ECO:0000256" key="2">
    <source>
        <dbReference type="ARBA" id="ARBA00022723"/>
    </source>
</evidence>
<dbReference type="Pfam" id="PF03738">
    <property type="entry name" value="GSP_synth"/>
    <property type="match status" value="1"/>
</dbReference>
<dbReference type="RefSeq" id="WP_311020355.1">
    <property type="nucleotide sequence ID" value="NZ_JAUHGG010000003.1"/>
</dbReference>
<evidence type="ECO:0000256" key="1">
    <source>
        <dbReference type="ARBA" id="ARBA00022598"/>
    </source>
</evidence>
<evidence type="ECO:0000259" key="6">
    <source>
        <dbReference type="Pfam" id="PF03738"/>
    </source>
</evidence>
<evidence type="ECO:0000256" key="4">
    <source>
        <dbReference type="ARBA" id="ARBA00022840"/>
    </source>
</evidence>
<dbReference type="InterPro" id="IPR016185">
    <property type="entry name" value="PreATP-grasp_dom_sf"/>
</dbReference>
<keyword evidence="1" id="KW-0436">Ligase</keyword>
<dbReference type="SUPFAM" id="SSF52440">
    <property type="entry name" value="PreATP-grasp domain"/>
    <property type="match status" value="1"/>
</dbReference>
<dbReference type="GO" id="GO:0046872">
    <property type="term" value="F:metal ion binding"/>
    <property type="evidence" value="ECO:0007669"/>
    <property type="project" value="UniProtKB-KW"/>
</dbReference>
<keyword evidence="3" id="KW-0547">Nucleotide-binding</keyword>
<evidence type="ECO:0000256" key="3">
    <source>
        <dbReference type="ARBA" id="ARBA00022741"/>
    </source>
</evidence>
<proteinExistence type="predicted"/>
<dbReference type="GO" id="GO:0016874">
    <property type="term" value="F:ligase activity"/>
    <property type="evidence" value="ECO:0007669"/>
    <property type="project" value="UniProtKB-KW"/>
</dbReference>
<keyword evidence="5" id="KW-0460">Magnesium</keyword>
<evidence type="ECO:0000256" key="5">
    <source>
        <dbReference type="ARBA" id="ARBA00022842"/>
    </source>
</evidence>
<feature type="domain" description="Glutathionylspermidine synthase pre-ATP-grasp-like" evidence="6">
    <location>
        <begin position="61"/>
        <end position="449"/>
    </location>
</feature>
<dbReference type="EMBL" id="JAUHGG010000003">
    <property type="protein sequence ID" value="MDS1821463.1"/>
    <property type="molecule type" value="Genomic_DNA"/>
</dbReference>
<dbReference type="Proteomes" id="UP001253193">
    <property type="component" value="Unassembled WGS sequence"/>
</dbReference>
<accession>A0AAW8PZ05</accession>
<keyword evidence="4" id="KW-0067">ATP-binding</keyword>
<protein>
    <submittedName>
        <fullName evidence="7">Glutathionylspermidine synthase family protein</fullName>
    </submittedName>
</protein>
<gene>
    <name evidence="7" type="ORF">QX249_12395</name>
</gene>
<evidence type="ECO:0000313" key="7">
    <source>
        <dbReference type="EMBL" id="MDS1821463.1"/>
    </source>
</evidence>
<name>A0AAW8PZ05_VIBPH</name>
<comment type="caution">
    <text evidence="7">The sequence shown here is derived from an EMBL/GenBank/DDBJ whole genome shotgun (WGS) entry which is preliminary data.</text>
</comment>
<dbReference type="SUPFAM" id="SSF56059">
    <property type="entry name" value="Glutathione synthetase ATP-binding domain-like"/>
    <property type="match status" value="1"/>
</dbReference>
<dbReference type="Gene3D" id="3.30.1490.330">
    <property type="match status" value="1"/>
</dbReference>
<reference evidence="7" key="1">
    <citation type="submission" date="2023-06" db="EMBL/GenBank/DDBJ databases">
        <title>Genomic Diversity of Vibrio spp. and Metagenomic Analysis of Pathogens in Florida Gulf Coastal Waters Following Hurricane Ian.</title>
        <authorList>
            <person name="Brumfield K.D."/>
        </authorList>
    </citation>
    <scope>NUCLEOTIDE SEQUENCE</scope>
    <source>
        <strain evidence="7">WBS2B-138</strain>
    </source>
</reference>
<keyword evidence="2" id="KW-0479">Metal-binding</keyword>
<organism evidence="7 8">
    <name type="scientific">Vibrio parahaemolyticus</name>
    <dbReference type="NCBI Taxonomy" id="670"/>
    <lineage>
        <taxon>Bacteria</taxon>
        <taxon>Pseudomonadati</taxon>
        <taxon>Pseudomonadota</taxon>
        <taxon>Gammaproteobacteria</taxon>
        <taxon>Vibrionales</taxon>
        <taxon>Vibrionaceae</taxon>
        <taxon>Vibrio</taxon>
    </lineage>
</organism>
<evidence type="ECO:0000313" key="8">
    <source>
        <dbReference type="Proteomes" id="UP001253193"/>
    </source>
</evidence>
<dbReference type="InterPro" id="IPR005494">
    <property type="entry name" value="GSPS_pre-ATP-grasp-like_dom"/>
</dbReference>
<dbReference type="GO" id="GO:0005524">
    <property type="term" value="F:ATP binding"/>
    <property type="evidence" value="ECO:0007669"/>
    <property type="project" value="UniProtKB-KW"/>
</dbReference>
<dbReference type="AlphaFoldDB" id="A0AAW8PZ05"/>